<dbReference type="AlphaFoldDB" id="A0A3B0YK12"/>
<protein>
    <submittedName>
        <fullName evidence="1">Uncharacterized protein</fullName>
    </submittedName>
</protein>
<proteinExistence type="predicted"/>
<sequence length="78" mass="9247">MAVKQEPVPGYYYINLTGQLIKVKALLYVEAHLARVVVEYLDGKILNIRLDEWNWLDLSVYSEWLETRNLESELEYEV</sequence>
<dbReference type="EMBL" id="UOFL01000108">
    <property type="protein sequence ID" value="VAW76463.1"/>
    <property type="molecule type" value="Genomic_DNA"/>
</dbReference>
<gene>
    <name evidence="1" type="ORF">MNBD_GAMMA12-3667</name>
</gene>
<name>A0A3B0YK12_9ZZZZ</name>
<accession>A0A3B0YK12</accession>
<reference evidence="1" key="1">
    <citation type="submission" date="2018-06" db="EMBL/GenBank/DDBJ databases">
        <authorList>
            <person name="Zhirakovskaya E."/>
        </authorList>
    </citation>
    <scope>NUCLEOTIDE SEQUENCE</scope>
</reference>
<evidence type="ECO:0000313" key="1">
    <source>
        <dbReference type="EMBL" id="VAW76463.1"/>
    </source>
</evidence>
<organism evidence="1">
    <name type="scientific">hydrothermal vent metagenome</name>
    <dbReference type="NCBI Taxonomy" id="652676"/>
    <lineage>
        <taxon>unclassified sequences</taxon>
        <taxon>metagenomes</taxon>
        <taxon>ecological metagenomes</taxon>
    </lineage>
</organism>